<dbReference type="GO" id="GO:0006606">
    <property type="term" value="P:protein import into nucleus"/>
    <property type="evidence" value="ECO:0007669"/>
    <property type="project" value="TreeGrafter"/>
</dbReference>
<organism evidence="6">
    <name type="scientific">Trypanosoma vivax (strain Y486)</name>
    <dbReference type="NCBI Taxonomy" id="1055687"/>
    <lineage>
        <taxon>Eukaryota</taxon>
        <taxon>Discoba</taxon>
        <taxon>Euglenozoa</taxon>
        <taxon>Kinetoplastea</taxon>
        <taxon>Metakinetoplastina</taxon>
        <taxon>Trypanosomatida</taxon>
        <taxon>Trypanosomatidae</taxon>
        <taxon>Trypanosoma</taxon>
        <taxon>Duttonella</taxon>
    </lineage>
</organism>
<comment type="subcellular location">
    <subcellularLocation>
        <location evidence="1">Cytoplasm</location>
    </subcellularLocation>
</comment>
<dbReference type="SUPFAM" id="SSF48371">
    <property type="entry name" value="ARM repeat"/>
    <property type="match status" value="1"/>
</dbReference>
<sequence length="1222" mass="136378">MMIGDDVLYQIFKGTLSPDKTLREQAESSLAEISTDPQLVLRLIYFSCQQEGSQAGVVSDMLHARQAASIRVRNVLSRGDWNRQPYFTDDLKSMVRECIVPMQCAPHVPEVVRKQLLAAVQNLIDYDYPDRWPTLMHQVTAIIDECTSLLQLQQTETGTPDVVSVHPRESVATRLKGILSVLYACCKHYDNPVTVGTETVDAFSDSLCPSLVSLAELLFALWTQEIMHCAEEVSCSGRECCTFEISTFHTLLSDCLRTLYKCLHVLITHRWPHHFCKVPAMARFCQVCVAQPLDVVHATLLPFYAQHVTRSYCCPKSDLFDETDGSAVWKFLKWVMRLCLTLVQGHMEPKMCERRAVTVAKHFCQHYLLPFVRQALDMVRWHASPRAISSKAYILSLEVLTSAVKQSGAYREVLMPHAEELLTSLIFPRLSYSESDAELWQTNPVEYVKLQTSSVEDLYSAREVSAGLMLALATPSKSFHDSSLTSHFVQFVLKQFTNSMQLASRGEVEASRVVDAALFCVYHFASVLENVGFGDDKVEWLLTTFVAPVVAYPVGFLRARAVLVLSTFARKIKWTAPQVYQGVLAGVLPLLQDPEVPVRVQTCVSFGRLVCHPHAQDIIAPRIGELIQHYLSTLKLVDNEGVVRTLRKTIEHYRCTLSCWALQLTEVLVQHFGEVLKRTASAEHIDAVTETLDFESGQRSKKNTFSANGDISYAPCAAISIMAADEVLDTVITLVRSLPQYSVVQLETGWDLLRSIQQCTAPMMFSVLAQDCGCSFGFMDATLMLLTTILSKSPAVSPEMWRLLLCLHRLVVQGAVDYFGQMLPPLDNFICVAPEAFLFSRIEDLCEMPAFATEVASMTPAQIASVMCDTVLSKSDQLRLRELSPVPKVYDSILQNLWKLRREGKVDELVHGATINDIVEYVLQTALRVLNELSNQHKQFNTFILLFLNTIFSAILAAPVIAVSILFSTGALPLLFTGYLQLVQGKKLMGTLRSYDRRLFVLTFATATDLLTVQHQPPWRDSVDEVICCVMRSGVLDEFGRAEAILISAELEQRMASNTCEDSNAADSFSSEWSEDDFDDIVDDSDGTCEETDEEWEEENDEEENVLDAPYGGCLGKYLAAAKAARLGSATTDGDRSSSSGSDETEDNLLDEGDFVSPIDECNSWDLLLEAVDRVSRIGSIPGVVAPVSSSLCDALKSGVVQQVNDMMKQVMELRERHLSTF</sequence>
<accession>G0UAV9</accession>
<reference evidence="6" key="1">
    <citation type="journal article" date="2012" name="Proc. Natl. Acad. Sci. U.S.A.">
        <title>Antigenic diversity is generated by distinct evolutionary mechanisms in African trypanosome species.</title>
        <authorList>
            <person name="Jackson A.P."/>
            <person name="Berry A."/>
            <person name="Aslett M."/>
            <person name="Allison H.C."/>
            <person name="Burton P."/>
            <person name="Vavrova-Anderson J."/>
            <person name="Brown R."/>
            <person name="Browne H."/>
            <person name="Corton N."/>
            <person name="Hauser H."/>
            <person name="Gamble J."/>
            <person name="Gilderthorp R."/>
            <person name="Marcello L."/>
            <person name="McQuillan J."/>
            <person name="Otto T.D."/>
            <person name="Quail M.A."/>
            <person name="Sanders M.J."/>
            <person name="van Tonder A."/>
            <person name="Ginger M.L."/>
            <person name="Field M.C."/>
            <person name="Barry J.D."/>
            <person name="Hertz-Fowler C."/>
            <person name="Berriman M."/>
        </authorList>
    </citation>
    <scope>NUCLEOTIDE SEQUENCE</scope>
    <source>
        <strain evidence="6">Y486</strain>
    </source>
</reference>
<dbReference type="PANTHER" id="PTHR10997:SF18">
    <property type="entry name" value="D-IMPORTIN 7_RANBP7"/>
    <property type="match status" value="1"/>
</dbReference>
<evidence type="ECO:0008006" key="7">
    <source>
        <dbReference type="Google" id="ProtNLM"/>
    </source>
</evidence>
<evidence type="ECO:0000256" key="5">
    <source>
        <dbReference type="SAM" id="Phobius"/>
    </source>
</evidence>
<feature type="compositionally biased region" description="Acidic residues" evidence="4">
    <location>
        <begin position="1073"/>
        <end position="1104"/>
    </location>
</feature>
<dbReference type="GO" id="GO:0005635">
    <property type="term" value="C:nuclear envelope"/>
    <property type="evidence" value="ECO:0007669"/>
    <property type="project" value="TreeGrafter"/>
</dbReference>
<keyword evidence="3" id="KW-0813">Transport</keyword>
<evidence type="ECO:0000256" key="4">
    <source>
        <dbReference type="SAM" id="MobiDB-lite"/>
    </source>
</evidence>
<keyword evidence="2" id="KW-0963">Cytoplasm</keyword>
<dbReference type="AlphaFoldDB" id="G0UAV9"/>
<gene>
    <name evidence="6" type="ORF">TVY486_1104300</name>
</gene>
<dbReference type="GO" id="GO:0005829">
    <property type="term" value="C:cytosol"/>
    <property type="evidence" value="ECO:0007669"/>
    <property type="project" value="TreeGrafter"/>
</dbReference>
<name>G0UAV9_TRYVY</name>
<evidence type="ECO:0000313" key="6">
    <source>
        <dbReference type="EMBL" id="CCC52946.1"/>
    </source>
</evidence>
<feature type="transmembrane region" description="Helical" evidence="5">
    <location>
        <begin position="943"/>
        <end position="976"/>
    </location>
</feature>
<keyword evidence="5" id="KW-0812">Transmembrane</keyword>
<feature type="region of interest" description="Disordered" evidence="4">
    <location>
        <begin position="1062"/>
        <end position="1104"/>
    </location>
</feature>
<dbReference type="EMBL" id="HE573027">
    <property type="protein sequence ID" value="CCC52946.1"/>
    <property type="molecule type" value="Genomic_DNA"/>
</dbReference>
<feature type="compositionally biased region" description="Acidic residues" evidence="4">
    <location>
        <begin position="1143"/>
        <end position="1153"/>
    </location>
</feature>
<evidence type="ECO:0000256" key="2">
    <source>
        <dbReference type="ARBA" id="ARBA00022490"/>
    </source>
</evidence>
<evidence type="ECO:0000256" key="1">
    <source>
        <dbReference type="ARBA" id="ARBA00004496"/>
    </source>
</evidence>
<keyword evidence="5" id="KW-0472">Membrane</keyword>
<dbReference type="OMA" id="PKSCERR"/>
<keyword evidence="5" id="KW-1133">Transmembrane helix</keyword>
<dbReference type="InterPro" id="IPR016024">
    <property type="entry name" value="ARM-type_fold"/>
</dbReference>
<proteinExistence type="predicted"/>
<dbReference type="InterPro" id="IPR011989">
    <property type="entry name" value="ARM-like"/>
</dbReference>
<feature type="region of interest" description="Disordered" evidence="4">
    <location>
        <begin position="1130"/>
        <end position="1153"/>
    </location>
</feature>
<dbReference type="Gene3D" id="1.25.10.10">
    <property type="entry name" value="Leucine-rich Repeat Variant"/>
    <property type="match status" value="1"/>
</dbReference>
<dbReference type="PANTHER" id="PTHR10997">
    <property type="entry name" value="IMPORTIN-7, 8, 11"/>
    <property type="match status" value="1"/>
</dbReference>
<keyword evidence="3" id="KW-0653">Protein transport</keyword>
<feature type="compositionally biased region" description="Low complexity" evidence="4">
    <location>
        <begin position="1130"/>
        <end position="1142"/>
    </location>
</feature>
<protein>
    <recommendedName>
        <fullName evidence="7">Importin N-terminal domain-containing protein</fullName>
    </recommendedName>
</protein>
<dbReference type="VEuPathDB" id="TriTrypDB:TvY486_1104300"/>
<evidence type="ECO:0000256" key="3">
    <source>
        <dbReference type="ARBA" id="ARBA00022927"/>
    </source>
</evidence>